<dbReference type="AlphaFoldDB" id="A0A942WN95"/>
<dbReference type="RefSeq" id="WP_278468212.1">
    <property type="nucleotide sequence ID" value="NZ_JAGZMU010000005.1"/>
</dbReference>
<name>A0A942WN95_VEIPA</name>
<dbReference type="Proteomes" id="UP000778864">
    <property type="component" value="Unassembled WGS sequence"/>
</dbReference>
<gene>
    <name evidence="2" type="ORF">KHZ90_08740</name>
</gene>
<dbReference type="EMBL" id="JAGZMU010000005">
    <property type="protein sequence ID" value="MBS4893849.1"/>
    <property type="molecule type" value="Genomic_DNA"/>
</dbReference>
<proteinExistence type="predicted"/>
<keyword evidence="1" id="KW-0175">Coiled coil</keyword>
<evidence type="ECO:0000256" key="1">
    <source>
        <dbReference type="SAM" id="Coils"/>
    </source>
</evidence>
<protein>
    <submittedName>
        <fullName evidence="2">Uncharacterized protein</fullName>
    </submittedName>
</protein>
<comment type="caution">
    <text evidence="2">The sequence shown here is derived from an EMBL/GenBank/DDBJ whole genome shotgun (WGS) entry which is preliminary data.</text>
</comment>
<accession>A0A942WN95</accession>
<feature type="coiled-coil region" evidence="1">
    <location>
        <begin position="78"/>
        <end position="105"/>
    </location>
</feature>
<organism evidence="2 3">
    <name type="scientific">Veillonella parvula</name>
    <name type="common">Staphylococcus parvulus</name>
    <dbReference type="NCBI Taxonomy" id="29466"/>
    <lineage>
        <taxon>Bacteria</taxon>
        <taxon>Bacillati</taxon>
        <taxon>Bacillota</taxon>
        <taxon>Negativicutes</taxon>
        <taxon>Veillonellales</taxon>
        <taxon>Veillonellaceae</taxon>
        <taxon>Veillonella</taxon>
    </lineage>
</organism>
<evidence type="ECO:0000313" key="3">
    <source>
        <dbReference type="Proteomes" id="UP000778864"/>
    </source>
</evidence>
<sequence>MYKWEELGVSKEIFEACERLAKVGLSDEIKTKVNECVVKKADISELKCDEICGGNFDTNLVKMCNTFNDMDLNKSVYEQVMEEQIGELEEELEEIIEESSNEEELCLSCLMKFFLEKAYSCGYQEGIRYYKDRIDEVNVSIRDELLEEVSECGYGD</sequence>
<evidence type="ECO:0000313" key="2">
    <source>
        <dbReference type="EMBL" id="MBS4893849.1"/>
    </source>
</evidence>
<reference evidence="2" key="1">
    <citation type="submission" date="2021-02" db="EMBL/GenBank/DDBJ databases">
        <title>Infant gut strain persistence is associated with maternal origin, phylogeny, and functional potential including surface adhesion and iron acquisition.</title>
        <authorList>
            <person name="Lou Y.C."/>
        </authorList>
    </citation>
    <scope>NUCLEOTIDE SEQUENCE</scope>
    <source>
        <strain evidence="2">L3_108_031G1_dasL3_108_031G1_concoct_20</strain>
    </source>
</reference>